<accession>A0A9N7YWX0</accession>
<gene>
    <name evidence="1" type="ORF">PLEPLA_LOCUS30645</name>
</gene>
<reference evidence="1" key="1">
    <citation type="submission" date="2020-03" db="EMBL/GenBank/DDBJ databases">
        <authorList>
            <person name="Weist P."/>
        </authorList>
    </citation>
    <scope>NUCLEOTIDE SEQUENCE</scope>
</reference>
<sequence>MTMHLGTIKVELYDWDRDGSHDFIGELTTSYKELCRGQSQLNVYEVMNAKKKLKKKRYINSGTVSLLSFSVESEHTFLDYIKGGDFCVTGNVSDWRTGCVVHV</sequence>
<dbReference type="PANTHER" id="PTHR10857">
    <property type="entry name" value="COPINE"/>
    <property type="match status" value="1"/>
</dbReference>
<evidence type="ECO:0000313" key="2">
    <source>
        <dbReference type="Proteomes" id="UP001153269"/>
    </source>
</evidence>
<protein>
    <submittedName>
        <fullName evidence="1">Uncharacterized protein</fullName>
    </submittedName>
</protein>
<dbReference type="InterPro" id="IPR035892">
    <property type="entry name" value="C2_domain_sf"/>
</dbReference>
<dbReference type="InterPro" id="IPR045052">
    <property type="entry name" value="Copine"/>
</dbReference>
<dbReference type="AlphaFoldDB" id="A0A9N7YWX0"/>
<dbReference type="SUPFAM" id="SSF49562">
    <property type="entry name" value="C2 domain (Calcium/lipid-binding domain, CaLB)"/>
    <property type="match status" value="1"/>
</dbReference>
<dbReference type="PANTHER" id="PTHR10857:SF51">
    <property type="entry name" value="COPINE-5"/>
    <property type="match status" value="1"/>
</dbReference>
<proteinExistence type="predicted"/>
<evidence type="ECO:0000313" key="1">
    <source>
        <dbReference type="EMBL" id="CAB1442926.1"/>
    </source>
</evidence>
<organism evidence="1 2">
    <name type="scientific">Pleuronectes platessa</name>
    <name type="common">European plaice</name>
    <dbReference type="NCBI Taxonomy" id="8262"/>
    <lineage>
        <taxon>Eukaryota</taxon>
        <taxon>Metazoa</taxon>
        <taxon>Chordata</taxon>
        <taxon>Craniata</taxon>
        <taxon>Vertebrata</taxon>
        <taxon>Euteleostomi</taxon>
        <taxon>Actinopterygii</taxon>
        <taxon>Neopterygii</taxon>
        <taxon>Teleostei</taxon>
        <taxon>Neoteleostei</taxon>
        <taxon>Acanthomorphata</taxon>
        <taxon>Carangaria</taxon>
        <taxon>Pleuronectiformes</taxon>
        <taxon>Pleuronectoidei</taxon>
        <taxon>Pleuronectidae</taxon>
        <taxon>Pleuronectes</taxon>
    </lineage>
</organism>
<keyword evidence="2" id="KW-1185">Reference proteome</keyword>
<dbReference type="Proteomes" id="UP001153269">
    <property type="component" value="Unassembled WGS sequence"/>
</dbReference>
<dbReference type="GO" id="GO:0005886">
    <property type="term" value="C:plasma membrane"/>
    <property type="evidence" value="ECO:0007669"/>
    <property type="project" value="TreeGrafter"/>
</dbReference>
<dbReference type="EMBL" id="CADEAL010002957">
    <property type="protein sequence ID" value="CAB1442926.1"/>
    <property type="molecule type" value="Genomic_DNA"/>
</dbReference>
<dbReference type="GO" id="GO:0005544">
    <property type="term" value="F:calcium-dependent phospholipid binding"/>
    <property type="evidence" value="ECO:0007669"/>
    <property type="project" value="InterPro"/>
</dbReference>
<name>A0A9N7YWX0_PLEPL</name>
<dbReference type="Gene3D" id="2.60.40.150">
    <property type="entry name" value="C2 domain"/>
    <property type="match status" value="1"/>
</dbReference>
<dbReference type="GO" id="GO:0071277">
    <property type="term" value="P:cellular response to calcium ion"/>
    <property type="evidence" value="ECO:0007669"/>
    <property type="project" value="TreeGrafter"/>
</dbReference>
<comment type="caution">
    <text evidence="1">The sequence shown here is derived from an EMBL/GenBank/DDBJ whole genome shotgun (WGS) entry which is preliminary data.</text>
</comment>